<comment type="caution">
    <text evidence="14">The sequence shown here is derived from an EMBL/GenBank/DDBJ whole genome shotgun (WGS) entry which is preliminary data.</text>
</comment>
<gene>
    <name evidence="14" type="ORF">GCM10009798_38480</name>
</gene>
<dbReference type="PANTHER" id="PTHR12358:SF106">
    <property type="entry name" value="LIPID KINASE YEGS"/>
    <property type="match status" value="1"/>
</dbReference>
<keyword evidence="15" id="KW-1185">Reference proteome</keyword>
<keyword evidence="3" id="KW-0444">Lipid biosynthesis</keyword>
<comment type="similarity">
    <text evidence="2">Belongs to the diacylglycerol/lipid kinase family.</text>
</comment>
<evidence type="ECO:0000256" key="1">
    <source>
        <dbReference type="ARBA" id="ARBA00001946"/>
    </source>
</evidence>
<evidence type="ECO:0000256" key="11">
    <source>
        <dbReference type="ARBA" id="ARBA00023209"/>
    </source>
</evidence>
<dbReference type="SUPFAM" id="SSF111331">
    <property type="entry name" value="NAD kinase/diacylglycerol kinase-like"/>
    <property type="match status" value="1"/>
</dbReference>
<reference evidence="14 15" key="1">
    <citation type="journal article" date="2019" name="Int. J. Syst. Evol. Microbiol.">
        <title>The Global Catalogue of Microorganisms (GCM) 10K type strain sequencing project: providing services to taxonomists for standard genome sequencing and annotation.</title>
        <authorList>
            <consortium name="The Broad Institute Genomics Platform"/>
            <consortium name="The Broad Institute Genome Sequencing Center for Infectious Disease"/>
            <person name="Wu L."/>
            <person name="Ma J."/>
        </authorList>
    </citation>
    <scope>NUCLEOTIDE SEQUENCE [LARGE SCALE GENOMIC DNA]</scope>
    <source>
        <strain evidence="14 15">JCM 15309</strain>
    </source>
</reference>
<dbReference type="Gene3D" id="3.40.50.10330">
    <property type="entry name" value="Probable inorganic polyphosphate/atp-NAD kinase, domain 1"/>
    <property type="match status" value="1"/>
</dbReference>
<evidence type="ECO:0000256" key="9">
    <source>
        <dbReference type="ARBA" id="ARBA00022842"/>
    </source>
</evidence>
<dbReference type="PROSITE" id="PS50146">
    <property type="entry name" value="DAGK"/>
    <property type="match status" value="1"/>
</dbReference>
<dbReference type="InterPro" id="IPR005218">
    <property type="entry name" value="Diacylglycerol/lipid_kinase"/>
</dbReference>
<comment type="cofactor">
    <cofactor evidence="1">
        <name>Mg(2+)</name>
        <dbReference type="ChEBI" id="CHEBI:18420"/>
    </cofactor>
</comment>
<dbReference type="Pfam" id="PF00781">
    <property type="entry name" value="DAGK_cat"/>
    <property type="match status" value="1"/>
</dbReference>
<dbReference type="Gene3D" id="2.60.200.40">
    <property type="match status" value="1"/>
</dbReference>
<accession>A0ABN2RRB0</accession>
<dbReference type="PANTHER" id="PTHR12358">
    <property type="entry name" value="SPHINGOSINE KINASE"/>
    <property type="match status" value="1"/>
</dbReference>
<proteinExistence type="inferred from homology"/>
<evidence type="ECO:0000256" key="10">
    <source>
        <dbReference type="ARBA" id="ARBA00023098"/>
    </source>
</evidence>
<evidence type="ECO:0000256" key="5">
    <source>
        <dbReference type="ARBA" id="ARBA00022723"/>
    </source>
</evidence>
<evidence type="ECO:0000256" key="4">
    <source>
        <dbReference type="ARBA" id="ARBA00022679"/>
    </source>
</evidence>
<feature type="domain" description="DAGKc" evidence="13">
    <location>
        <begin position="1"/>
        <end position="131"/>
    </location>
</feature>
<name>A0ABN2RRB0_9ACTN</name>
<keyword evidence="4" id="KW-0808">Transferase</keyword>
<evidence type="ECO:0000256" key="8">
    <source>
        <dbReference type="ARBA" id="ARBA00022840"/>
    </source>
</evidence>
<keyword evidence="11" id="KW-0594">Phospholipid biosynthesis</keyword>
<keyword evidence="5" id="KW-0479">Metal-binding</keyword>
<evidence type="ECO:0000313" key="14">
    <source>
        <dbReference type="EMBL" id="GAA1973565.1"/>
    </source>
</evidence>
<keyword evidence="12" id="KW-1208">Phospholipid metabolism</keyword>
<keyword evidence="9" id="KW-0460">Magnesium</keyword>
<dbReference type="GO" id="GO:0016301">
    <property type="term" value="F:kinase activity"/>
    <property type="evidence" value="ECO:0007669"/>
    <property type="project" value="UniProtKB-KW"/>
</dbReference>
<evidence type="ECO:0000256" key="2">
    <source>
        <dbReference type="ARBA" id="ARBA00005983"/>
    </source>
</evidence>
<dbReference type="InterPro" id="IPR045540">
    <property type="entry name" value="YegS/DAGK_C"/>
</dbReference>
<evidence type="ECO:0000313" key="15">
    <source>
        <dbReference type="Proteomes" id="UP001500571"/>
    </source>
</evidence>
<protein>
    <submittedName>
        <fullName evidence="14">Diacylglycerol kinase</fullName>
    </submittedName>
</protein>
<dbReference type="EMBL" id="BAAAPB010000005">
    <property type="protein sequence ID" value="GAA1973565.1"/>
    <property type="molecule type" value="Genomic_DNA"/>
</dbReference>
<organism evidence="14 15">
    <name type="scientific">Nocardioides panacihumi</name>
    <dbReference type="NCBI Taxonomy" id="400774"/>
    <lineage>
        <taxon>Bacteria</taxon>
        <taxon>Bacillati</taxon>
        <taxon>Actinomycetota</taxon>
        <taxon>Actinomycetes</taxon>
        <taxon>Propionibacteriales</taxon>
        <taxon>Nocardioidaceae</taxon>
        <taxon>Nocardioides</taxon>
    </lineage>
</organism>
<keyword evidence="6" id="KW-0547">Nucleotide-binding</keyword>
<sequence>MTRVLALLPNPVAGKGRNDAAVSAVAARLREAGLGVRELRGADAAESERLARAAVADGVDGLVVCGGDGMVNIAAQVLAGSGVPLGIIAMGTGNDTARSLGLPIKDPLAAADAVVSGRTRVIDLARSGDRYFVTVLAAGFDAAVNERANAMAWPKGQLKYSLAILAVLKAFRPIHYTLDLDGETRHVDGMLVSVGNGDSMGGGLKVTHGAELDDGLLDVVLFTSVPRRELIKTYPKLFSGGHTGHPAYERHRVRRVTVAAPGVVAYADGERFGDLPLTVEVVPGALTVYA</sequence>
<keyword evidence="8" id="KW-0067">ATP-binding</keyword>
<evidence type="ECO:0000256" key="3">
    <source>
        <dbReference type="ARBA" id="ARBA00022516"/>
    </source>
</evidence>
<dbReference type="InterPro" id="IPR001206">
    <property type="entry name" value="Diacylglycerol_kinase_cat_dom"/>
</dbReference>
<dbReference type="SMART" id="SM00046">
    <property type="entry name" value="DAGKc"/>
    <property type="match status" value="1"/>
</dbReference>
<keyword evidence="7 14" id="KW-0418">Kinase</keyword>
<dbReference type="Proteomes" id="UP001500571">
    <property type="component" value="Unassembled WGS sequence"/>
</dbReference>
<evidence type="ECO:0000256" key="6">
    <source>
        <dbReference type="ARBA" id="ARBA00022741"/>
    </source>
</evidence>
<dbReference type="NCBIfam" id="TIGR00147">
    <property type="entry name" value="YegS/Rv2252/BmrU family lipid kinase"/>
    <property type="match status" value="1"/>
</dbReference>
<dbReference type="Pfam" id="PF19279">
    <property type="entry name" value="YegS_C"/>
    <property type="match status" value="1"/>
</dbReference>
<evidence type="ECO:0000256" key="7">
    <source>
        <dbReference type="ARBA" id="ARBA00022777"/>
    </source>
</evidence>
<keyword evidence="10" id="KW-0443">Lipid metabolism</keyword>
<dbReference type="RefSeq" id="WP_344047706.1">
    <property type="nucleotide sequence ID" value="NZ_BAAAPB010000005.1"/>
</dbReference>
<evidence type="ECO:0000256" key="12">
    <source>
        <dbReference type="ARBA" id="ARBA00023264"/>
    </source>
</evidence>
<evidence type="ECO:0000259" key="13">
    <source>
        <dbReference type="PROSITE" id="PS50146"/>
    </source>
</evidence>
<dbReference type="InterPro" id="IPR017438">
    <property type="entry name" value="ATP-NAD_kinase_N"/>
</dbReference>
<dbReference type="InterPro" id="IPR050187">
    <property type="entry name" value="Lipid_Phosphate_FormReg"/>
</dbReference>
<dbReference type="InterPro" id="IPR016064">
    <property type="entry name" value="NAD/diacylglycerol_kinase_sf"/>
</dbReference>